<dbReference type="Proteomes" id="UP000594459">
    <property type="component" value="Chromosome"/>
</dbReference>
<name>A0A7S8F5H2_9SPHN</name>
<gene>
    <name evidence="2" type="ORF">IRL76_02560</name>
</gene>
<evidence type="ECO:0000313" key="3">
    <source>
        <dbReference type="Proteomes" id="UP000594459"/>
    </source>
</evidence>
<reference evidence="2 3" key="1">
    <citation type="submission" date="2020-11" db="EMBL/GenBank/DDBJ databases">
        <title>The genome sequence of Erythrobacter sp. 6D36.</title>
        <authorList>
            <person name="Liu Y."/>
        </authorList>
    </citation>
    <scope>NUCLEOTIDE SEQUENCE [LARGE SCALE GENOMIC DNA]</scope>
    <source>
        <strain evidence="2 3">6D36</strain>
    </source>
</reference>
<evidence type="ECO:0000256" key="1">
    <source>
        <dbReference type="SAM" id="SignalP"/>
    </source>
</evidence>
<evidence type="ECO:0008006" key="4">
    <source>
        <dbReference type="Google" id="ProtNLM"/>
    </source>
</evidence>
<feature type="signal peptide" evidence="1">
    <location>
        <begin position="1"/>
        <end position="20"/>
    </location>
</feature>
<protein>
    <recommendedName>
        <fullName evidence="4">SH3 domain-containing protein</fullName>
    </recommendedName>
</protein>
<dbReference type="PROSITE" id="PS51257">
    <property type="entry name" value="PROKAR_LIPOPROTEIN"/>
    <property type="match status" value="1"/>
</dbReference>
<keyword evidence="1" id="KW-0732">Signal</keyword>
<feature type="chain" id="PRO_5032676101" description="SH3 domain-containing protein" evidence="1">
    <location>
        <begin position="21"/>
        <end position="231"/>
    </location>
</feature>
<dbReference type="KEGG" id="qso:IRL76_02560"/>
<dbReference type="AlphaFoldDB" id="A0A7S8F5H2"/>
<keyword evidence="3" id="KW-1185">Reference proteome</keyword>
<dbReference type="RefSeq" id="WP_200982869.1">
    <property type="nucleotide sequence ID" value="NZ_CP064654.1"/>
</dbReference>
<evidence type="ECO:0000313" key="2">
    <source>
        <dbReference type="EMBL" id="QPC99473.1"/>
    </source>
</evidence>
<dbReference type="EMBL" id="CP064654">
    <property type="protein sequence ID" value="QPC99473.1"/>
    <property type="molecule type" value="Genomic_DNA"/>
</dbReference>
<accession>A0A7S8F5H2</accession>
<proteinExistence type="predicted"/>
<sequence>MRNFMLATALLALAACSGGADEPVARESGADAFPDQPEPAAVGRFAPQNDCVELPNAKLFFVDLGKAVRDRDANALLKLTSKDVKLDFGGGGGLTTFRERLEAEEGQLWKELDEILMLGCGRDEAGNMVLPWLFSQDLGVDDPFSTMVTMGPDVVMRDKPASTGAVVETIPWDTVQLADGFDPKAPFAKVTTRSGKEGYIATDKLRSPLDYRITAAPAGDGWQIVSFVAGD</sequence>
<organism evidence="2 3">
    <name type="scientific">Qipengyuania soli</name>
    <dbReference type="NCBI Taxonomy" id="2782568"/>
    <lineage>
        <taxon>Bacteria</taxon>
        <taxon>Pseudomonadati</taxon>
        <taxon>Pseudomonadota</taxon>
        <taxon>Alphaproteobacteria</taxon>
        <taxon>Sphingomonadales</taxon>
        <taxon>Erythrobacteraceae</taxon>
        <taxon>Qipengyuania</taxon>
    </lineage>
</organism>